<organism evidence="1">
    <name type="scientific">Anguilla anguilla</name>
    <name type="common">European freshwater eel</name>
    <name type="synonym">Muraena anguilla</name>
    <dbReference type="NCBI Taxonomy" id="7936"/>
    <lineage>
        <taxon>Eukaryota</taxon>
        <taxon>Metazoa</taxon>
        <taxon>Chordata</taxon>
        <taxon>Craniata</taxon>
        <taxon>Vertebrata</taxon>
        <taxon>Euteleostomi</taxon>
        <taxon>Actinopterygii</taxon>
        <taxon>Neopterygii</taxon>
        <taxon>Teleostei</taxon>
        <taxon>Anguilliformes</taxon>
        <taxon>Anguillidae</taxon>
        <taxon>Anguilla</taxon>
    </lineage>
</organism>
<protein>
    <submittedName>
        <fullName evidence="1">Uncharacterized protein</fullName>
    </submittedName>
</protein>
<reference evidence="1" key="1">
    <citation type="submission" date="2014-11" db="EMBL/GenBank/DDBJ databases">
        <authorList>
            <person name="Amaro Gonzalez C."/>
        </authorList>
    </citation>
    <scope>NUCLEOTIDE SEQUENCE</scope>
</reference>
<proteinExistence type="predicted"/>
<accession>A0A0E9VUG7</accession>
<reference evidence="1" key="2">
    <citation type="journal article" date="2015" name="Fish Shellfish Immunol.">
        <title>Early steps in the European eel (Anguilla anguilla)-Vibrio vulnificus interaction in the gills: Role of the RtxA13 toxin.</title>
        <authorList>
            <person name="Callol A."/>
            <person name="Pajuelo D."/>
            <person name="Ebbesson L."/>
            <person name="Teles M."/>
            <person name="MacKenzie S."/>
            <person name="Amaro C."/>
        </authorList>
    </citation>
    <scope>NUCLEOTIDE SEQUENCE</scope>
</reference>
<dbReference type="AlphaFoldDB" id="A0A0E9VUG7"/>
<name>A0A0E9VUG7_ANGAN</name>
<dbReference type="EMBL" id="GBXM01027612">
    <property type="protein sequence ID" value="JAH80965.1"/>
    <property type="molecule type" value="Transcribed_RNA"/>
</dbReference>
<sequence>MLNHLTNHLATSWVSDSGSRGPLCQLPFLHFST</sequence>
<evidence type="ECO:0000313" key="1">
    <source>
        <dbReference type="EMBL" id="JAH80965.1"/>
    </source>
</evidence>